<gene>
    <name evidence="8" type="ORF">HID58_005983</name>
</gene>
<feature type="compositionally biased region" description="Polar residues" evidence="6">
    <location>
        <begin position="121"/>
        <end position="142"/>
    </location>
</feature>
<dbReference type="PANTHER" id="PTHR31506:SF39">
    <property type="entry name" value="PROTEIN BRASSINAZOLE-RESISTANT 1"/>
    <property type="match status" value="1"/>
</dbReference>
<keyword evidence="2 5" id="KW-0805">Transcription regulation</keyword>
<feature type="region of interest" description="Disordered" evidence="6">
    <location>
        <begin position="1"/>
        <end position="20"/>
    </location>
</feature>
<dbReference type="PANTHER" id="PTHR31506">
    <property type="entry name" value="BES1/BZR1 HOMOLOG PROTEIN 3-RELATED"/>
    <property type="match status" value="1"/>
</dbReference>
<dbReference type="Pfam" id="PF05687">
    <property type="entry name" value="BES1_N"/>
    <property type="match status" value="1"/>
</dbReference>
<comment type="similarity">
    <text evidence="1 5">Belongs to the BZR/LAT61 family.</text>
</comment>
<evidence type="ECO:0000256" key="2">
    <source>
        <dbReference type="ARBA" id="ARBA00023015"/>
    </source>
</evidence>
<evidence type="ECO:0000256" key="6">
    <source>
        <dbReference type="SAM" id="MobiDB-lite"/>
    </source>
</evidence>
<keyword evidence="3 5" id="KW-0238">DNA-binding</keyword>
<dbReference type="InterPro" id="IPR008540">
    <property type="entry name" value="BES1_N"/>
</dbReference>
<keyword evidence="4 5" id="KW-0804">Transcription</keyword>
<feature type="domain" description="BES1/BZR1 plant transcription factor N-terminal" evidence="7">
    <location>
        <begin position="16"/>
        <end position="168"/>
    </location>
</feature>
<comment type="subcellular location">
    <subcellularLocation>
        <location evidence="5">Nucleus</location>
    </subcellularLocation>
</comment>
<evidence type="ECO:0000256" key="3">
    <source>
        <dbReference type="ARBA" id="ARBA00023125"/>
    </source>
</evidence>
<organism evidence="8 9">
    <name type="scientific">Brassica napus</name>
    <name type="common">Rape</name>
    <dbReference type="NCBI Taxonomy" id="3708"/>
    <lineage>
        <taxon>Eukaryota</taxon>
        <taxon>Viridiplantae</taxon>
        <taxon>Streptophyta</taxon>
        <taxon>Embryophyta</taxon>
        <taxon>Tracheophyta</taxon>
        <taxon>Spermatophyta</taxon>
        <taxon>Magnoliopsida</taxon>
        <taxon>eudicotyledons</taxon>
        <taxon>Gunneridae</taxon>
        <taxon>Pentapetalae</taxon>
        <taxon>rosids</taxon>
        <taxon>malvids</taxon>
        <taxon>Brassicales</taxon>
        <taxon>Brassicaceae</taxon>
        <taxon>Brassiceae</taxon>
        <taxon>Brassica</taxon>
    </lineage>
</organism>
<comment type="caution">
    <text evidence="8">The sequence shown here is derived from an EMBL/GenBank/DDBJ whole genome shotgun (WGS) entry which is preliminary data.</text>
</comment>
<dbReference type="InterPro" id="IPR033264">
    <property type="entry name" value="BZR"/>
</dbReference>
<accession>A0ABQ8EA92</accession>
<evidence type="ECO:0000256" key="4">
    <source>
        <dbReference type="ARBA" id="ARBA00023163"/>
    </source>
</evidence>
<evidence type="ECO:0000313" key="9">
    <source>
        <dbReference type="Proteomes" id="UP000824890"/>
    </source>
</evidence>
<proteinExistence type="inferred from homology"/>
<evidence type="ECO:0000313" key="8">
    <source>
        <dbReference type="EMBL" id="KAH0938522.1"/>
    </source>
</evidence>
<evidence type="ECO:0000256" key="1">
    <source>
        <dbReference type="ARBA" id="ARBA00005909"/>
    </source>
</evidence>
<protein>
    <recommendedName>
        <fullName evidence="5">Protein BZR1 homolog</fullName>
    </recommendedName>
    <alternativeName>
        <fullName evidence="5">Protein BRASSINAZOLE-RESISTANT 1 homolog</fullName>
    </alternativeName>
</protein>
<feature type="region of interest" description="Disordered" evidence="6">
    <location>
        <begin position="116"/>
        <end position="192"/>
    </location>
</feature>
<dbReference type="EMBL" id="JAGKQM010000002">
    <property type="protein sequence ID" value="KAH0938522.1"/>
    <property type="molecule type" value="Genomic_DNA"/>
</dbReference>
<evidence type="ECO:0000259" key="7">
    <source>
        <dbReference type="Pfam" id="PF05687"/>
    </source>
</evidence>
<sequence length="211" mass="22397">MTWDGDTSTSAGAARRESENNRRRCVAAKIYTGLRAQGDFNLPKQNIAITMRCSKLSLSSEAGWVVEQDGTTYPKVTNAQIFQIGSCLLIASLNLNSLGMETTLSLSEHSVLIPPPGDIASPSSGVTPYTSQNQSPLSSAFQSPIPSYQVSPSSSSFPSPSRGASGDVSGIGQGSEIKFENSQVKPWEGERIHDVGMEDLELTLGNGKARG</sequence>
<dbReference type="Proteomes" id="UP000824890">
    <property type="component" value="Unassembled WGS sequence"/>
</dbReference>
<keyword evidence="9" id="KW-1185">Reference proteome</keyword>
<feature type="compositionally biased region" description="Polar residues" evidence="6">
    <location>
        <begin position="1"/>
        <end position="11"/>
    </location>
</feature>
<keyword evidence="5" id="KW-1070">Brassinosteroid signaling pathway</keyword>
<comment type="function">
    <text evidence="5">Functions in brassinosteroid signaling. May function as transcriptional repressor.</text>
</comment>
<evidence type="ECO:0000256" key="5">
    <source>
        <dbReference type="RuleBase" id="RU369040"/>
    </source>
</evidence>
<feature type="compositionally biased region" description="Low complexity" evidence="6">
    <location>
        <begin position="143"/>
        <end position="165"/>
    </location>
</feature>
<reference evidence="8 9" key="1">
    <citation type="submission" date="2021-05" db="EMBL/GenBank/DDBJ databases">
        <title>Genome Assembly of Synthetic Allotetraploid Brassica napus Reveals Homoeologous Exchanges between Subgenomes.</title>
        <authorList>
            <person name="Davis J.T."/>
        </authorList>
    </citation>
    <scope>NUCLEOTIDE SEQUENCE [LARGE SCALE GENOMIC DNA]</scope>
    <source>
        <strain evidence="9">cv. Da-Ae</strain>
        <tissue evidence="8">Seedling</tissue>
    </source>
</reference>
<name>A0ABQ8EA92_BRANA</name>